<organism evidence="7 8">
    <name type="scientific">Aulographum hederae CBS 113979</name>
    <dbReference type="NCBI Taxonomy" id="1176131"/>
    <lineage>
        <taxon>Eukaryota</taxon>
        <taxon>Fungi</taxon>
        <taxon>Dikarya</taxon>
        <taxon>Ascomycota</taxon>
        <taxon>Pezizomycotina</taxon>
        <taxon>Dothideomycetes</taxon>
        <taxon>Pleosporomycetidae</taxon>
        <taxon>Aulographales</taxon>
        <taxon>Aulographaceae</taxon>
    </lineage>
</organism>
<protein>
    <recommendedName>
        <fullName evidence="4">Pre-mRNA-splicing factor</fullName>
    </recommendedName>
</protein>
<keyword evidence="4" id="KW-0747">Spliceosome</keyword>
<evidence type="ECO:0000259" key="6">
    <source>
        <dbReference type="PROSITE" id="PS50174"/>
    </source>
</evidence>
<dbReference type="InterPro" id="IPR026822">
    <property type="entry name" value="Spp2/MOS2_G-patch"/>
</dbReference>
<evidence type="ECO:0000256" key="1">
    <source>
        <dbReference type="ARBA" id="ARBA00004123"/>
    </source>
</evidence>
<dbReference type="Pfam" id="PF12656">
    <property type="entry name" value="G-patch_2"/>
    <property type="match status" value="1"/>
</dbReference>
<keyword evidence="3 4" id="KW-0539">Nucleus</keyword>
<evidence type="ECO:0000256" key="5">
    <source>
        <dbReference type="SAM" id="MobiDB-lite"/>
    </source>
</evidence>
<reference evidence="7" key="1">
    <citation type="journal article" date="2020" name="Stud. Mycol.">
        <title>101 Dothideomycetes genomes: a test case for predicting lifestyles and emergence of pathogens.</title>
        <authorList>
            <person name="Haridas S."/>
            <person name="Albert R."/>
            <person name="Binder M."/>
            <person name="Bloem J."/>
            <person name="Labutti K."/>
            <person name="Salamov A."/>
            <person name="Andreopoulos B."/>
            <person name="Baker S."/>
            <person name="Barry K."/>
            <person name="Bills G."/>
            <person name="Bluhm B."/>
            <person name="Cannon C."/>
            <person name="Castanera R."/>
            <person name="Culley D."/>
            <person name="Daum C."/>
            <person name="Ezra D."/>
            <person name="Gonzalez J."/>
            <person name="Henrissat B."/>
            <person name="Kuo A."/>
            <person name="Liang C."/>
            <person name="Lipzen A."/>
            <person name="Lutzoni F."/>
            <person name="Magnuson J."/>
            <person name="Mondo S."/>
            <person name="Nolan M."/>
            <person name="Ohm R."/>
            <person name="Pangilinan J."/>
            <person name="Park H.-J."/>
            <person name="Ramirez L."/>
            <person name="Alfaro M."/>
            <person name="Sun H."/>
            <person name="Tritt A."/>
            <person name="Yoshinaga Y."/>
            <person name="Zwiers L.-H."/>
            <person name="Turgeon B."/>
            <person name="Goodwin S."/>
            <person name="Spatafora J."/>
            <person name="Crous P."/>
            <person name="Grigoriev I."/>
        </authorList>
    </citation>
    <scope>NUCLEOTIDE SEQUENCE</scope>
    <source>
        <strain evidence="7">CBS 113979</strain>
    </source>
</reference>
<dbReference type="PANTHER" id="PTHR15818:SF2">
    <property type="entry name" value="G-PATCH DOMAIN AND KOW MOTIFS-CONTAINING PROTEIN"/>
    <property type="match status" value="1"/>
</dbReference>
<proteinExistence type="inferred from homology"/>
<dbReference type="SMART" id="SM00443">
    <property type="entry name" value="G_patch"/>
    <property type="match status" value="1"/>
</dbReference>
<comment type="subcellular location">
    <subcellularLocation>
        <location evidence="1 4">Nucleus</location>
    </subcellularLocation>
</comment>
<evidence type="ECO:0000256" key="3">
    <source>
        <dbReference type="ARBA" id="ARBA00023242"/>
    </source>
</evidence>
<dbReference type="GO" id="GO:0005681">
    <property type="term" value="C:spliceosomal complex"/>
    <property type="evidence" value="ECO:0007669"/>
    <property type="project" value="UniProtKB-UniRule"/>
</dbReference>
<feature type="region of interest" description="Disordered" evidence="5">
    <location>
        <begin position="248"/>
        <end position="408"/>
    </location>
</feature>
<dbReference type="OrthoDB" id="5577072at2759"/>
<feature type="region of interest" description="Disordered" evidence="5">
    <location>
        <begin position="1"/>
        <end position="143"/>
    </location>
</feature>
<dbReference type="Proteomes" id="UP000800041">
    <property type="component" value="Unassembled WGS sequence"/>
</dbReference>
<dbReference type="PROSITE" id="PS50174">
    <property type="entry name" value="G_PATCH"/>
    <property type="match status" value="1"/>
</dbReference>
<dbReference type="InterPro" id="IPR000467">
    <property type="entry name" value="G_patch_dom"/>
</dbReference>
<evidence type="ECO:0000256" key="2">
    <source>
        <dbReference type="ARBA" id="ARBA00008576"/>
    </source>
</evidence>
<name>A0A6G1GUP0_9PEZI</name>
<dbReference type="GO" id="GO:0000398">
    <property type="term" value="P:mRNA splicing, via spliceosome"/>
    <property type="evidence" value="ECO:0007669"/>
    <property type="project" value="UniProtKB-UniRule"/>
</dbReference>
<sequence>MSMKPKKAPGTNGTKRPLAAFHDDDDEHNDAASKPQDVSHFDQSAGGAVPVNQAAKSTALVIPKLANRNWREESRRKRQRSGLPAEAQAQKNGMTDDDFRETSKPATAYGLNIMKPAEQQMDVNTPDKSDEDITPAEQPVQERTEDEIALDALLGNAPKSTLVLPPVETEDEAFRRDYDEAPEPATLEQYAAVPVEDFGAAILRGMGWKDGEAIGKRRGQQPVKARILERRPAQLGLGAKEVAAVDLEPGAWGSAAKKNKRPDRTYIPVVMKNSKTGEQLTEEELRAKVEDQKVMALELEEKKKRRSPDSDSKYKSSDRDRDRKTRREDGDRRDKDRGSKDKDRYRSSRRDRSSSVESRHRRKRDDYDRRDKDRRRDERDSRDKDRKSRYKDERVDDRKSSRRDRDRY</sequence>
<keyword evidence="8" id="KW-1185">Reference proteome</keyword>
<gene>
    <name evidence="7" type="ORF">K402DRAFT_413755</name>
</gene>
<accession>A0A6G1GUP0</accession>
<keyword evidence="4" id="KW-0507">mRNA processing</keyword>
<feature type="domain" description="G-patch" evidence="6">
    <location>
        <begin position="195"/>
        <end position="242"/>
    </location>
</feature>
<dbReference type="InterPro" id="IPR045166">
    <property type="entry name" value="Spp2-like"/>
</dbReference>
<dbReference type="EMBL" id="ML977167">
    <property type="protein sequence ID" value="KAF1984507.1"/>
    <property type="molecule type" value="Genomic_DNA"/>
</dbReference>
<comment type="function">
    <text evidence="4">Involved in spliceosome maturation and the first step of pre-mRNA splicing.</text>
</comment>
<evidence type="ECO:0000313" key="7">
    <source>
        <dbReference type="EMBL" id="KAF1984507.1"/>
    </source>
</evidence>
<keyword evidence="4" id="KW-0508">mRNA splicing</keyword>
<evidence type="ECO:0000313" key="8">
    <source>
        <dbReference type="Proteomes" id="UP000800041"/>
    </source>
</evidence>
<feature type="compositionally biased region" description="Basic and acidic residues" evidence="5">
    <location>
        <begin position="283"/>
        <end position="408"/>
    </location>
</feature>
<comment type="similarity">
    <text evidence="2 4">Belongs to the SPP2 family.</text>
</comment>
<dbReference type="AlphaFoldDB" id="A0A6G1GUP0"/>
<dbReference type="GO" id="GO:0003676">
    <property type="term" value="F:nucleic acid binding"/>
    <property type="evidence" value="ECO:0007669"/>
    <property type="project" value="InterPro"/>
</dbReference>
<dbReference type="PANTHER" id="PTHR15818">
    <property type="entry name" value="G PATCH AND KOW-CONTAINING"/>
    <property type="match status" value="1"/>
</dbReference>
<evidence type="ECO:0000256" key="4">
    <source>
        <dbReference type="RuleBase" id="RU369096"/>
    </source>
</evidence>